<accession>Q0AU88</accession>
<dbReference type="Proteomes" id="UP000001968">
    <property type="component" value="Chromosome"/>
</dbReference>
<dbReference type="GO" id="GO:0017148">
    <property type="term" value="P:negative regulation of translation"/>
    <property type="evidence" value="ECO:0007669"/>
    <property type="project" value="InterPro"/>
</dbReference>
<organism evidence="1 2">
    <name type="scientific">Syntrophomonas wolfei subsp. wolfei (strain DSM 2245B / Goettingen)</name>
    <dbReference type="NCBI Taxonomy" id="335541"/>
    <lineage>
        <taxon>Bacteria</taxon>
        <taxon>Bacillati</taxon>
        <taxon>Bacillota</taxon>
        <taxon>Clostridia</taxon>
        <taxon>Eubacteriales</taxon>
        <taxon>Syntrophomonadaceae</taxon>
        <taxon>Syntrophomonas</taxon>
    </lineage>
</organism>
<gene>
    <name evidence="1" type="ordered locus">Swol_2427</name>
</gene>
<dbReference type="EMBL" id="CP000448">
    <property type="protein sequence ID" value="ABI69716.1"/>
    <property type="molecule type" value="Genomic_DNA"/>
</dbReference>
<dbReference type="AlphaFoldDB" id="Q0AU88"/>
<evidence type="ECO:0000313" key="1">
    <source>
        <dbReference type="EMBL" id="ABI69716.1"/>
    </source>
</evidence>
<protein>
    <recommendedName>
        <fullName evidence="3">Toxin</fullName>
    </recommendedName>
</protein>
<keyword evidence="2" id="KW-1185">Reference proteome</keyword>
<dbReference type="Gene3D" id="3.30.2310.40">
    <property type="match status" value="1"/>
</dbReference>
<dbReference type="InterPro" id="IPR038493">
    <property type="entry name" value="MqsR_sf"/>
</dbReference>
<dbReference type="GO" id="GO:0009372">
    <property type="term" value="P:quorum sensing"/>
    <property type="evidence" value="ECO:0007669"/>
    <property type="project" value="InterPro"/>
</dbReference>
<name>Q0AU88_SYNWW</name>
<proteinExistence type="predicted"/>
<evidence type="ECO:0000313" key="2">
    <source>
        <dbReference type="Proteomes" id="UP000001968"/>
    </source>
</evidence>
<evidence type="ECO:0008006" key="3">
    <source>
        <dbReference type="Google" id="ProtNLM"/>
    </source>
</evidence>
<dbReference type="OrthoDB" id="2298477at2"/>
<dbReference type="Pfam" id="PF15723">
    <property type="entry name" value="MqsR_toxin"/>
    <property type="match status" value="1"/>
</dbReference>
<dbReference type="GO" id="GO:0044010">
    <property type="term" value="P:single-species biofilm formation"/>
    <property type="evidence" value="ECO:0007669"/>
    <property type="project" value="InterPro"/>
</dbReference>
<sequence>MADGEVRPRSEVISYLQDIHAKLMLDKINNLIIWPRADRKNERCMEELGLRHNDVADILQSLDEKHYHETVPDFDFPGERLWVFLYQYYEHVLYIKIKLRARVICVSFHGNEYED</sequence>
<reference evidence="2" key="1">
    <citation type="journal article" date="2010" name="Environ. Microbiol.">
        <title>The genome of Syntrophomonas wolfei: new insights into syntrophic metabolism and biohydrogen production.</title>
        <authorList>
            <person name="Sieber J.R."/>
            <person name="Sims D.R."/>
            <person name="Han C."/>
            <person name="Kim E."/>
            <person name="Lykidis A."/>
            <person name="Lapidus A.L."/>
            <person name="McDonnald E."/>
            <person name="Rohlin L."/>
            <person name="Culley D.E."/>
            <person name="Gunsalus R."/>
            <person name="McInerney M.J."/>
        </authorList>
    </citation>
    <scope>NUCLEOTIDE SEQUENCE [LARGE SCALE GENOMIC DNA]</scope>
    <source>
        <strain evidence="2">DSM 2245B / Goettingen</strain>
    </source>
</reference>
<dbReference type="InterPro" id="IPR031451">
    <property type="entry name" value="MqsR_toxin"/>
</dbReference>
<dbReference type="KEGG" id="swo:Swol_2427"/>
<dbReference type="HOGENOM" id="CLU_2107812_0_0_9"/>